<evidence type="ECO:0000313" key="2">
    <source>
        <dbReference type="Proteomes" id="UP000248806"/>
    </source>
</evidence>
<organism evidence="1 2">
    <name type="scientific">Thermosporothrix hazakensis</name>
    <dbReference type="NCBI Taxonomy" id="644383"/>
    <lineage>
        <taxon>Bacteria</taxon>
        <taxon>Bacillati</taxon>
        <taxon>Chloroflexota</taxon>
        <taxon>Ktedonobacteria</taxon>
        <taxon>Ktedonobacterales</taxon>
        <taxon>Thermosporotrichaceae</taxon>
        <taxon>Thermosporothrix</taxon>
    </lineage>
</organism>
<dbReference type="Gene3D" id="3.60.160.10">
    <property type="entry name" value="Mitochondrial biogenesis AIM24"/>
    <property type="match status" value="1"/>
</dbReference>
<evidence type="ECO:0000313" key="1">
    <source>
        <dbReference type="EMBL" id="PZW36290.1"/>
    </source>
</evidence>
<dbReference type="SUPFAM" id="SSF51219">
    <property type="entry name" value="TRAP-like"/>
    <property type="match status" value="1"/>
</dbReference>
<protein>
    <submittedName>
        <fullName evidence="1">Uncharacterized protein (TIGR00266 family)</fullName>
    </submittedName>
</protein>
<dbReference type="Pfam" id="PF01987">
    <property type="entry name" value="AIM24"/>
    <property type="match status" value="1"/>
</dbReference>
<dbReference type="InterPro" id="IPR002838">
    <property type="entry name" value="AIM24"/>
</dbReference>
<comment type="caution">
    <text evidence="1">The sequence shown here is derived from an EMBL/GenBank/DDBJ whole genome shotgun (WGS) entry which is preliminary data.</text>
</comment>
<dbReference type="PANTHER" id="PTHR43657:SF1">
    <property type="entry name" value="ALTERED INHERITANCE OF MITOCHONDRIA PROTEIN 24, MITOCHONDRIAL"/>
    <property type="match status" value="1"/>
</dbReference>
<dbReference type="EMBL" id="QKUF01000001">
    <property type="protein sequence ID" value="PZW36290.1"/>
    <property type="molecule type" value="Genomic_DNA"/>
</dbReference>
<gene>
    <name evidence="1" type="ORF">EI42_00464</name>
</gene>
<sequence>MQVNIVQRPAYSLGVLTLAPNEPIRAESGAMVSMSYGITLQTNTGGGVWKALKRSVVGGESFFQNVYVAPPQGGEVTVAPSLPGDLYLLNVHQYEQYFLQSGAYVASELSVEFDTSWGGARSFFGTGGGLFMLRTAGNGQIVVSAYGAIIERVLQPGEVYTVDTGHIVAFTQNMQFNVRPVGGLKSTFFSGEGLVVDLTGPGRVLIQTRSISAFLDWLIPKIPKREN</sequence>
<accession>A0A326UH86</accession>
<dbReference type="PANTHER" id="PTHR43657">
    <property type="entry name" value="TRYPTOPHAN RNA-BINDING ATTENUATOR PROTEIN-LIKE PROTEIN"/>
    <property type="match status" value="1"/>
</dbReference>
<dbReference type="RefSeq" id="WP_111318416.1">
    <property type="nucleotide sequence ID" value="NZ_BIFX01000001.1"/>
</dbReference>
<dbReference type="InterPro" id="IPR036983">
    <property type="entry name" value="AIM24_sf"/>
</dbReference>
<name>A0A326UH86_THEHA</name>
<dbReference type="OrthoDB" id="9779518at2"/>
<dbReference type="Proteomes" id="UP000248806">
    <property type="component" value="Unassembled WGS sequence"/>
</dbReference>
<proteinExistence type="predicted"/>
<dbReference type="NCBIfam" id="TIGR00266">
    <property type="entry name" value="TIGR00266 family protein"/>
    <property type="match status" value="1"/>
</dbReference>
<dbReference type="AlphaFoldDB" id="A0A326UH86"/>
<reference evidence="1 2" key="1">
    <citation type="submission" date="2018-06" db="EMBL/GenBank/DDBJ databases">
        <title>Genomic Encyclopedia of Archaeal and Bacterial Type Strains, Phase II (KMG-II): from individual species to whole genera.</title>
        <authorList>
            <person name="Goeker M."/>
        </authorList>
    </citation>
    <scope>NUCLEOTIDE SEQUENCE [LARGE SCALE GENOMIC DNA]</scope>
    <source>
        <strain evidence="1 2">ATCC BAA-1881</strain>
    </source>
</reference>
<dbReference type="InterPro" id="IPR016031">
    <property type="entry name" value="Trp_RNA-bd_attenuator-like_dom"/>
</dbReference>
<keyword evidence="2" id="KW-1185">Reference proteome</keyword>